<accession>A0A9P0NZH9</accession>
<dbReference type="PRINTS" id="PR00509">
    <property type="entry name" value="PGMPMM"/>
</dbReference>
<evidence type="ECO:0000313" key="12">
    <source>
        <dbReference type="Proteomes" id="UP001152888"/>
    </source>
</evidence>
<dbReference type="EMBL" id="CAKOFQ010006703">
    <property type="protein sequence ID" value="CAH1962813.1"/>
    <property type="molecule type" value="Genomic_DNA"/>
</dbReference>
<evidence type="ECO:0000259" key="8">
    <source>
        <dbReference type="Pfam" id="PF02878"/>
    </source>
</evidence>
<dbReference type="InterPro" id="IPR005841">
    <property type="entry name" value="Alpha-D-phosphohexomutase_SF"/>
</dbReference>
<dbReference type="PANTHER" id="PTHR45745:SF1">
    <property type="entry name" value="PHOSPHOGLUCOMUTASE 2B-RELATED"/>
    <property type="match status" value="1"/>
</dbReference>
<evidence type="ECO:0000256" key="1">
    <source>
        <dbReference type="ARBA" id="ARBA00001946"/>
    </source>
</evidence>
<dbReference type="GO" id="GO:0000287">
    <property type="term" value="F:magnesium ion binding"/>
    <property type="evidence" value="ECO:0007669"/>
    <property type="project" value="InterPro"/>
</dbReference>
<keyword evidence="7" id="KW-0472">Membrane</keyword>
<evidence type="ECO:0000256" key="2">
    <source>
        <dbReference type="ARBA" id="ARBA00010231"/>
    </source>
</evidence>
<evidence type="ECO:0000256" key="6">
    <source>
        <dbReference type="ARBA" id="ARBA00023235"/>
    </source>
</evidence>
<protein>
    <recommendedName>
        <fullName evidence="13">Phosphoglucomutase-2</fullName>
    </recommendedName>
</protein>
<dbReference type="Proteomes" id="UP001152888">
    <property type="component" value="Unassembled WGS sequence"/>
</dbReference>
<keyword evidence="6" id="KW-0413">Isomerase</keyword>
<dbReference type="Pfam" id="PF02880">
    <property type="entry name" value="PGM_PMM_III"/>
    <property type="match status" value="1"/>
</dbReference>
<dbReference type="InterPro" id="IPR016055">
    <property type="entry name" value="A-D-PHexomutase_a/b/a-I/II/III"/>
</dbReference>
<keyword evidence="4" id="KW-0479">Metal-binding</keyword>
<dbReference type="GO" id="GO:0006166">
    <property type="term" value="P:purine ribonucleoside salvage"/>
    <property type="evidence" value="ECO:0007669"/>
    <property type="project" value="TreeGrafter"/>
</dbReference>
<evidence type="ECO:0008006" key="13">
    <source>
        <dbReference type="Google" id="ProtNLM"/>
    </source>
</evidence>
<dbReference type="GO" id="GO:0005975">
    <property type="term" value="P:carbohydrate metabolic process"/>
    <property type="evidence" value="ECO:0007669"/>
    <property type="project" value="InterPro"/>
</dbReference>
<feature type="transmembrane region" description="Helical" evidence="7">
    <location>
        <begin position="36"/>
        <end position="58"/>
    </location>
</feature>
<dbReference type="GO" id="GO:0008973">
    <property type="term" value="F:phosphopentomutase activity"/>
    <property type="evidence" value="ECO:0007669"/>
    <property type="project" value="TreeGrafter"/>
</dbReference>
<dbReference type="PANTHER" id="PTHR45745">
    <property type="entry name" value="PHOSPHOMANNOMUTASE 45A"/>
    <property type="match status" value="1"/>
</dbReference>
<dbReference type="Pfam" id="PF02878">
    <property type="entry name" value="PGM_PMM_I"/>
    <property type="match status" value="1"/>
</dbReference>
<proteinExistence type="inferred from homology"/>
<feature type="domain" description="Alpha-D-phosphohexomutase alpha/beta/alpha" evidence="9">
    <location>
        <begin position="240"/>
        <end position="332"/>
    </location>
</feature>
<evidence type="ECO:0000256" key="3">
    <source>
        <dbReference type="ARBA" id="ARBA00022553"/>
    </source>
</evidence>
<reference evidence="11" key="1">
    <citation type="submission" date="2022-03" db="EMBL/GenBank/DDBJ databases">
        <authorList>
            <person name="Sayadi A."/>
        </authorList>
    </citation>
    <scope>NUCLEOTIDE SEQUENCE</scope>
</reference>
<feature type="transmembrane region" description="Helical" evidence="7">
    <location>
        <begin position="749"/>
        <end position="773"/>
    </location>
</feature>
<name>A0A9P0NZH9_ACAOB</name>
<feature type="domain" description="Alpha-D-phosphohexomutase alpha/beta/alpha" evidence="10">
    <location>
        <begin position="343"/>
        <end position="470"/>
    </location>
</feature>
<feature type="transmembrane region" description="Helical" evidence="7">
    <location>
        <begin position="517"/>
        <end position="538"/>
    </location>
</feature>
<comment type="similarity">
    <text evidence="2">Belongs to the phosphohexose mutase family.</text>
</comment>
<dbReference type="InterPro" id="IPR005846">
    <property type="entry name" value="A-D-PHexomutase_a/b/a-III"/>
</dbReference>
<dbReference type="InterPro" id="IPR016066">
    <property type="entry name" value="A-D-PHexomutase_CS"/>
</dbReference>
<evidence type="ECO:0000259" key="9">
    <source>
        <dbReference type="Pfam" id="PF02879"/>
    </source>
</evidence>
<feature type="transmembrane region" description="Helical" evidence="7">
    <location>
        <begin position="475"/>
        <end position="497"/>
    </location>
</feature>
<dbReference type="InterPro" id="IPR005845">
    <property type="entry name" value="A-D-PHexomutase_a/b/a-II"/>
</dbReference>
<evidence type="ECO:0000259" key="10">
    <source>
        <dbReference type="Pfam" id="PF02880"/>
    </source>
</evidence>
<comment type="cofactor">
    <cofactor evidence="1">
        <name>Mg(2+)</name>
        <dbReference type="ChEBI" id="CHEBI:18420"/>
    </cofactor>
</comment>
<evidence type="ECO:0000256" key="5">
    <source>
        <dbReference type="ARBA" id="ARBA00022842"/>
    </source>
</evidence>
<dbReference type="AlphaFoldDB" id="A0A9P0NZH9"/>
<dbReference type="PROSITE" id="PS00710">
    <property type="entry name" value="PGM_PMM"/>
    <property type="match status" value="1"/>
</dbReference>
<keyword evidence="7" id="KW-0812">Transmembrane</keyword>
<organism evidence="11 12">
    <name type="scientific">Acanthoscelides obtectus</name>
    <name type="common">Bean weevil</name>
    <name type="synonym">Bruchus obtectus</name>
    <dbReference type="NCBI Taxonomy" id="200917"/>
    <lineage>
        <taxon>Eukaryota</taxon>
        <taxon>Metazoa</taxon>
        <taxon>Ecdysozoa</taxon>
        <taxon>Arthropoda</taxon>
        <taxon>Hexapoda</taxon>
        <taxon>Insecta</taxon>
        <taxon>Pterygota</taxon>
        <taxon>Neoptera</taxon>
        <taxon>Endopterygota</taxon>
        <taxon>Coleoptera</taxon>
        <taxon>Polyphaga</taxon>
        <taxon>Cucujiformia</taxon>
        <taxon>Chrysomeloidea</taxon>
        <taxon>Chrysomelidae</taxon>
        <taxon>Bruchinae</taxon>
        <taxon>Bruchini</taxon>
        <taxon>Acanthoscelides</taxon>
    </lineage>
</organism>
<keyword evidence="7" id="KW-1133">Transmembrane helix</keyword>
<dbReference type="CDD" id="cd05799">
    <property type="entry name" value="PGM2"/>
    <property type="match status" value="1"/>
</dbReference>
<gene>
    <name evidence="11" type="ORF">ACAOBT_LOCUS4858</name>
</gene>
<keyword evidence="3" id="KW-0597">Phosphoprotein</keyword>
<dbReference type="Gene3D" id="3.40.120.10">
    <property type="entry name" value="Alpha-D-Glucose-1,6-Bisphosphate, subunit A, domain 3"/>
    <property type="match status" value="3"/>
</dbReference>
<dbReference type="InterPro" id="IPR005844">
    <property type="entry name" value="A-D-PHexomutase_a/b/a-I"/>
</dbReference>
<feature type="domain" description="Alpha-D-phosphohexomutase alpha/beta/alpha" evidence="8">
    <location>
        <begin position="60"/>
        <end position="196"/>
    </location>
</feature>
<evidence type="ECO:0000256" key="7">
    <source>
        <dbReference type="SAM" id="Phobius"/>
    </source>
</evidence>
<keyword evidence="12" id="KW-1185">Reference proteome</keyword>
<sequence length="778" mass="88120">MMFDMDNTSSFKNESFYNDTGELYKNGTLPIWAIKFYFTVIFFGSFVSFVSVIALLRCKRSAGLRGRMYVGYACMNDLVIVQTGQGFLRYLEKKDKDLLQKKGMVIGYDGRHNSKHWAELTAAIFLHAGYPVKLFGMVTPTPYIPFSIRKYKCAAGIMVTASHNPKEDNGYKVYGPNSAQIIPPADKEIQQSILENLEPWPTSWDKSILSNNSLLSDPLGQVTCNYLGVIFNDILPEFKEINLKQKLLITHTAMHGVGTPYVKKVFDGIGIIFQTVPEQQDPDPEFSTVKFPNPEEGKSSLDLAFRTADQQGSVVILANDPDADRLACAEKQKDTNQWKVFTGNELGALLGWWMLFQYRKKNPGKSLENVYMVCSTVSSMILRTIAKAEGFHFIDTLTGFKWIGNKALELQSAGKEVIFGFEEAIGYMCSMAVVDKDGVSAAYQLATCASYLYSQGKTINQQLQEIYDKYGTLSLMLQLLLIDIFLPFVALLEILTVNSSTWQFSSELCWFYNGSEVFFNTLTLWLTLCLNFHVISLWNLHNRNITTYGVKDASIACDESSECLVTNERGVSNETYEASTSKETASREINIDYRKKKKRNDFSIILPSAMIWFFCFSLSIPSFVLSAVLNFKDESICVIIEHTFGDTLQWVLLVFRVFLPMPLLLLSVVILVIKLVKSSIRDKESSSSKASFDIKRLVIFSLAMSFLYLIASFQRNMFNCVHIGSHDFRNSTIEKFKLPPLYNSNLNTIFIVSLSMFHYSSCITRALLCFFYCQSSEN</sequence>
<keyword evidence="5" id="KW-0460">Magnesium</keyword>
<feature type="transmembrane region" description="Helical" evidence="7">
    <location>
        <begin position="694"/>
        <end position="711"/>
    </location>
</feature>
<dbReference type="OrthoDB" id="8300170at2759"/>
<dbReference type="GO" id="GO:0005634">
    <property type="term" value="C:nucleus"/>
    <property type="evidence" value="ECO:0007669"/>
    <property type="project" value="TreeGrafter"/>
</dbReference>
<feature type="transmembrane region" description="Helical" evidence="7">
    <location>
        <begin position="604"/>
        <end position="629"/>
    </location>
</feature>
<feature type="transmembrane region" description="Helical" evidence="7">
    <location>
        <begin position="649"/>
        <end position="673"/>
    </location>
</feature>
<comment type="caution">
    <text evidence="11">The sequence shown here is derived from an EMBL/GenBank/DDBJ whole genome shotgun (WGS) entry which is preliminary data.</text>
</comment>
<dbReference type="Pfam" id="PF02879">
    <property type="entry name" value="PGM_PMM_II"/>
    <property type="match status" value="1"/>
</dbReference>
<evidence type="ECO:0000256" key="4">
    <source>
        <dbReference type="ARBA" id="ARBA00022723"/>
    </source>
</evidence>
<dbReference type="Gene3D" id="1.20.1070.10">
    <property type="entry name" value="Rhodopsin 7-helix transmembrane proteins"/>
    <property type="match status" value="1"/>
</dbReference>
<dbReference type="SUPFAM" id="SSF53738">
    <property type="entry name" value="Phosphoglucomutase, first 3 domains"/>
    <property type="match status" value="3"/>
</dbReference>
<dbReference type="FunFam" id="3.40.120.10:FF:000017">
    <property type="entry name" value="glucose 1,6-bisphosphate synthase"/>
    <property type="match status" value="1"/>
</dbReference>
<evidence type="ECO:0000313" key="11">
    <source>
        <dbReference type="EMBL" id="CAH1962813.1"/>
    </source>
</evidence>